<organism evidence="3 4">
    <name type="scientific">Neolewinella aurantiaca</name>
    <dbReference type="NCBI Taxonomy" id="2602767"/>
    <lineage>
        <taxon>Bacteria</taxon>
        <taxon>Pseudomonadati</taxon>
        <taxon>Bacteroidota</taxon>
        <taxon>Saprospiria</taxon>
        <taxon>Saprospirales</taxon>
        <taxon>Lewinellaceae</taxon>
        <taxon>Neolewinella</taxon>
    </lineage>
</organism>
<sequence length="127" mass="14076">MPIHDLNELLQHAQPKLQPGAFVFVSLPDWPDLPLKDVLMSFQEDEGMTFILRQSVADQLGLQYEYVAAWITMEVNSALDAVGFTAAFATALGRHNISCNVVAAFHHDHLFVAKKDAALAMDVLQNL</sequence>
<dbReference type="RefSeq" id="WP_147929869.1">
    <property type="nucleotide sequence ID" value="NZ_VOXD01000007.1"/>
</dbReference>
<dbReference type="InterPro" id="IPR018717">
    <property type="entry name" value="DUF2241"/>
</dbReference>
<dbReference type="EMBL" id="VOXD01000007">
    <property type="protein sequence ID" value="TXF90387.1"/>
    <property type="molecule type" value="Genomic_DNA"/>
</dbReference>
<gene>
    <name evidence="3" type="ORF">FUA23_06245</name>
</gene>
<comment type="caution">
    <text evidence="3">The sequence shown here is derived from an EMBL/GenBank/DDBJ whole genome shotgun (WGS) entry which is preliminary data.</text>
</comment>
<feature type="domain" description="CASTOR ACT" evidence="2">
    <location>
        <begin position="69"/>
        <end position="126"/>
    </location>
</feature>
<evidence type="ECO:0000259" key="2">
    <source>
        <dbReference type="Pfam" id="PF13840"/>
    </source>
</evidence>
<dbReference type="Pfam" id="PF10000">
    <property type="entry name" value="ACT_3"/>
    <property type="match status" value="1"/>
</dbReference>
<dbReference type="InterPro" id="IPR027795">
    <property type="entry name" value="CASTOR_ACT_dom"/>
</dbReference>
<dbReference type="AlphaFoldDB" id="A0A5C7FGJ4"/>
<dbReference type="SUPFAM" id="SSF55021">
    <property type="entry name" value="ACT-like"/>
    <property type="match status" value="2"/>
</dbReference>
<accession>A0A5C7FGJ4</accession>
<dbReference type="PANTHER" id="PTHR39199">
    <property type="entry name" value="BLR5128 PROTEIN"/>
    <property type="match status" value="1"/>
</dbReference>
<dbReference type="OrthoDB" id="517867at2"/>
<evidence type="ECO:0000259" key="1">
    <source>
        <dbReference type="Pfam" id="PF10000"/>
    </source>
</evidence>
<proteinExistence type="predicted"/>
<dbReference type="Proteomes" id="UP000321907">
    <property type="component" value="Unassembled WGS sequence"/>
</dbReference>
<keyword evidence="4" id="KW-1185">Reference proteome</keyword>
<name>A0A5C7FGJ4_9BACT</name>
<evidence type="ECO:0000313" key="3">
    <source>
        <dbReference type="EMBL" id="TXF90387.1"/>
    </source>
</evidence>
<protein>
    <submittedName>
        <fullName evidence="3">ACT domain-containing protein</fullName>
    </submittedName>
</protein>
<feature type="domain" description="DUF2241" evidence="1">
    <location>
        <begin position="3"/>
        <end position="68"/>
    </location>
</feature>
<dbReference type="Pfam" id="PF13840">
    <property type="entry name" value="ACT_7"/>
    <property type="match status" value="1"/>
</dbReference>
<evidence type="ECO:0000313" key="4">
    <source>
        <dbReference type="Proteomes" id="UP000321907"/>
    </source>
</evidence>
<reference evidence="3 4" key="1">
    <citation type="submission" date="2019-08" db="EMBL/GenBank/DDBJ databases">
        <title>Lewinella sp. strain SSH13 Genome sequencing and assembly.</title>
        <authorList>
            <person name="Kim I."/>
        </authorList>
    </citation>
    <scope>NUCLEOTIDE SEQUENCE [LARGE SCALE GENOMIC DNA]</scope>
    <source>
        <strain evidence="3 4">SSH13</strain>
    </source>
</reference>
<dbReference type="InterPro" id="IPR045865">
    <property type="entry name" value="ACT-like_dom_sf"/>
</dbReference>
<dbReference type="PANTHER" id="PTHR39199:SF1">
    <property type="entry name" value="BLR5128 PROTEIN"/>
    <property type="match status" value="1"/>
</dbReference>
<dbReference type="Gene3D" id="3.30.2130.10">
    <property type="entry name" value="VC0802-like"/>
    <property type="match status" value="1"/>
</dbReference>